<dbReference type="SUPFAM" id="SSF55874">
    <property type="entry name" value="ATPase domain of HSP90 chaperone/DNA topoisomerase II/histidine kinase"/>
    <property type="match status" value="1"/>
</dbReference>
<comment type="catalytic activity">
    <reaction evidence="1">
        <text>ATP + protein L-histidine = ADP + protein N-phospho-L-histidine.</text>
        <dbReference type="EC" id="2.7.13.3"/>
    </reaction>
</comment>
<evidence type="ECO:0000256" key="11">
    <source>
        <dbReference type="ARBA" id="ARBA00023012"/>
    </source>
</evidence>
<dbReference type="PANTHER" id="PTHR44936">
    <property type="entry name" value="SENSOR PROTEIN CREC"/>
    <property type="match status" value="1"/>
</dbReference>
<comment type="subcellular location">
    <subcellularLocation>
        <location evidence="2">Membrane</location>
    </subcellularLocation>
</comment>
<keyword evidence="4" id="KW-0597">Phosphoprotein</keyword>
<evidence type="ECO:0000256" key="8">
    <source>
        <dbReference type="ARBA" id="ARBA00022777"/>
    </source>
</evidence>
<evidence type="ECO:0000259" key="16">
    <source>
        <dbReference type="PROSITE" id="PS50885"/>
    </source>
</evidence>
<keyword evidence="11" id="KW-0902">Two-component regulatory system</keyword>
<feature type="transmembrane region" description="Helical" evidence="14">
    <location>
        <begin position="43"/>
        <end position="63"/>
    </location>
</feature>
<dbReference type="InterPro" id="IPR036890">
    <property type="entry name" value="HATPase_C_sf"/>
</dbReference>
<sequence length="958" mass="100070">MRTKLQRKPAGPGGSPAQTASPETASGSRPSAPGRRSRVRNRLLAGVALCSLAVIGAGTPAVLTGTDNLSESQELVERAELGKRSVALAHALADERDGMVEYVAAGRTSRDGAGVTEEQRSRVDRQVTEIRRSAPAKVRSSLDKLSRIRQDAQAGQSDARDIYDAYSGTIGTLQKVSLDVVRALPSRAQGDSAATGAAGSAHALPDLGRAVEQASAVRGLLRAAFAGDGTQRALMAEAQRANVREQAALDDFGDAAGTQASERFAKTVTGADVTLAERYLARLTDQPYLGPRDRAVNAERADVALSARIDSMRGVHSSFAAEELRRLEQLRDDDVTALELRIAFVAGCLLLAVGISVQTARSMARPLSVLKRGSRRIATDPVGEKAVAYRGRNDEFAEVVEALNQLRDAVVAGHERAGEAEADNAYLVRSKDALTAERDRLRGESATLKEQIESLSGAVHGTFVNLALRTLGLIERQLGVIEGLEDQESDPGRLSTLFKLDHLATRMRRYSENLLLLAGAEHVTPHHSGPVPLLDVLRAAISEIERYERVELGSLPPHIQVSGFAADDVSHLVAELLDNAATFSPPEAQVQLSGWLLETGEVMLSVEDDGIGVTGRKLSALNARLSSPDDQEPPALEEPGRQTQGGGSDAGLGMGLYVVARLAARHGLRVQLRERKNGGMAAIVAVPATLLPSRPSPVAAASGEDRSARTGTSPSLPGSVAEANSNALPVRRAPGAARGDAPGGAEYGAPAGEPSGGPLGEAEPPQDPLVTAAEEAVRNAGETRQPTAPAPGPAAPPAGEAAPRPQSVPEQHGRAPGDGFAGEASRPGPEHESPEHESPEPGPAPTPQGGTDVQQDAAPGGAPASGAERAGTEAEAPQQVTDKGLPKRTPRQVAAQTGPVQPRNQSANADELRRRLGGFQRGAQHGRRDAAVETGAERDVTDQSGAQAEGGTAEEART</sequence>
<feature type="domain" description="HAMP" evidence="16">
    <location>
        <begin position="361"/>
        <end position="415"/>
    </location>
</feature>
<feature type="compositionally biased region" description="Polar residues" evidence="13">
    <location>
        <begin position="709"/>
        <end position="726"/>
    </location>
</feature>
<feature type="region of interest" description="Disordered" evidence="13">
    <location>
        <begin position="1"/>
        <end position="37"/>
    </location>
</feature>
<evidence type="ECO:0000259" key="15">
    <source>
        <dbReference type="PROSITE" id="PS50109"/>
    </source>
</evidence>
<feature type="compositionally biased region" description="Basic and acidic residues" evidence="13">
    <location>
        <begin position="828"/>
        <end position="839"/>
    </location>
</feature>
<evidence type="ECO:0000256" key="1">
    <source>
        <dbReference type="ARBA" id="ARBA00000085"/>
    </source>
</evidence>
<evidence type="ECO:0000256" key="5">
    <source>
        <dbReference type="ARBA" id="ARBA00022679"/>
    </source>
</evidence>
<evidence type="ECO:0000256" key="12">
    <source>
        <dbReference type="SAM" id="Coils"/>
    </source>
</evidence>
<keyword evidence="9" id="KW-0067">ATP-binding</keyword>
<dbReference type="Pfam" id="PF08376">
    <property type="entry name" value="NIT"/>
    <property type="match status" value="1"/>
</dbReference>
<dbReference type="PROSITE" id="PS50109">
    <property type="entry name" value="HIS_KIN"/>
    <property type="match status" value="1"/>
</dbReference>
<evidence type="ECO:0000256" key="3">
    <source>
        <dbReference type="ARBA" id="ARBA00012438"/>
    </source>
</evidence>
<evidence type="ECO:0000256" key="10">
    <source>
        <dbReference type="ARBA" id="ARBA00022989"/>
    </source>
</evidence>
<feature type="domain" description="Histidine kinase" evidence="15">
    <location>
        <begin position="569"/>
        <end position="690"/>
    </location>
</feature>
<dbReference type="Gene3D" id="6.10.340.10">
    <property type="match status" value="1"/>
</dbReference>
<feature type="compositionally biased region" description="Low complexity" evidence="13">
    <location>
        <begin position="25"/>
        <end position="34"/>
    </location>
</feature>
<reference evidence="18" key="1">
    <citation type="journal article" date="2019" name="Int. J. Syst. Evol. Microbiol.">
        <title>The Global Catalogue of Microorganisms (GCM) 10K type strain sequencing project: providing services to taxonomists for standard genome sequencing and annotation.</title>
        <authorList>
            <consortium name="The Broad Institute Genomics Platform"/>
            <consortium name="The Broad Institute Genome Sequencing Center for Infectious Disease"/>
            <person name="Wu L."/>
            <person name="Ma J."/>
        </authorList>
    </citation>
    <scope>NUCLEOTIDE SEQUENCE [LARGE SCALE GENOMIC DNA]</scope>
    <source>
        <strain evidence="18">CGMCC 4.7178</strain>
    </source>
</reference>
<accession>A0ABQ2MBV4</accession>
<dbReference type="Pfam" id="PF02518">
    <property type="entry name" value="HATPase_c"/>
    <property type="match status" value="1"/>
</dbReference>
<proteinExistence type="predicted"/>
<evidence type="ECO:0000256" key="4">
    <source>
        <dbReference type="ARBA" id="ARBA00022553"/>
    </source>
</evidence>
<dbReference type="InterPro" id="IPR003660">
    <property type="entry name" value="HAMP_dom"/>
</dbReference>
<dbReference type="InterPro" id="IPR005467">
    <property type="entry name" value="His_kinase_dom"/>
</dbReference>
<feature type="compositionally biased region" description="Low complexity" evidence="13">
    <location>
        <begin position="727"/>
        <end position="740"/>
    </location>
</feature>
<dbReference type="InterPro" id="IPR003594">
    <property type="entry name" value="HATPase_dom"/>
</dbReference>
<keyword evidence="14" id="KW-0472">Membrane</keyword>
<feature type="compositionally biased region" description="Low complexity" evidence="13">
    <location>
        <begin position="945"/>
        <end position="958"/>
    </location>
</feature>
<keyword evidence="7" id="KW-0547">Nucleotide-binding</keyword>
<evidence type="ECO:0000256" key="13">
    <source>
        <dbReference type="SAM" id="MobiDB-lite"/>
    </source>
</evidence>
<evidence type="ECO:0000256" key="14">
    <source>
        <dbReference type="SAM" id="Phobius"/>
    </source>
</evidence>
<dbReference type="PANTHER" id="PTHR44936:SF9">
    <property type="entry name" value="SENSOR PROTEIN CREC"/>
    <property type="match status" value="1"/>
</dbReference>
<dbReference type="Gene3D" id="3.30.565.10">
    <property type="entry name" value="Histidine kinase-like ATPase, C-terminal domain"/>
    <property type="match status" value="1"/>
</dbReference>
<keyword evidence="10 14" id="KW-1133">Transmembrane helix</keyword>
<dbReference type="InterPro" id="IPR050980">
    <property type="entry name" value="2C_sensor_his_kinase"/>
</dbReference>
<evidence type="ECO:0000313" key="18">
    <source>
        <dbReference type="Proteomes" id="UP000631535"/>
    </source>
</evidence>
<dbReference type="PROSITE" id="PS50885">
    <property type="entry name" value="HAMP"/>
    <property type="match status" value="1"/>
</dbReference>
<protein>
    <recommendedName>
        <fullName evidence="3">histidine kinase</fullName>
        <ecNumber evidence="3">2.7.13.3</ecNumber>
    </recommendedName>
</protein>
<feature type="compositionally biased region" description="Low complexity" evidence="13">
    <location>
        <begin position="857"/>
        <end position="869"/>
    </location>
</feature>
<keyword evidence="12" id="KW-0175">Coiled coil</keyword>
<organism evidence="17 18">
    <name type="scientific">Streptomyces daqingensis</name>
    <dbReference type="NCBI Taxonomy" id="1472640"/>
    <lineage>
        <taxon>Bacteria</taxon>
        <taxon>Bacillati</taxon>
        <taxon>Actinomycetota</taxon>
        <taxon>Actinomycetes</taxon>
        <taxon>Kitasatosporales</taxon>
        <taxon>Streptomycetaceae</taxon>
        <taxon>Streptomyces</taxon>
    </lineage>
</organism>
<feature type="coiled-coil region" evidence="12">
    <location>
        <begin position="431"/>
        <end position="458"/>
    </location>
</feature>
<dbReference type="SMART" id="SM00387">
    <property type="entry name" value="HATPase_c"/>
    <property type="match status" value="1"/>
</dbReference>
<feature type="region of interest" description="Disordered" evidence="13">
    <location>
        <begin position="624"/>
        <end position="649"/>
    </location>
</feature>
<evidence type="ECO:0000313" key="17">
    <source>
        <dbReference type="EMBL" id="GGO49694.1"/>
    </source>
</evidence>
<evidence type="ECO:0000256" key="2">
    <source>
        <dbReference type="ARBA" id="ARBA00004370"/>
    </source>
</evidence>
<name>A0ABQ2MBV4_9ACTN</name>
<dbReference type="EMBL" id="BMMP01000008">
    <property type="protein sequence ID" value="GGO49694.1"/>
    <property type="molecule type" value="Genomic_DNA"/>
</dbReference>
<dbReference type="Proteomes" id="UP000631535">
    <property type="component" value="Unassembled WGS sequence"/>
</dbReference>
<dbReference type="EC" id="2.7.13.3" evidence="3"/>
<feature type="compositionally biased region" description="Basic and acidic residues" evidence="13">
    <location>
        <begin position="926"/>
        <end position="941"/>
    </location>
</feature>
<evidence type="ECO:0000256" key="7">
    <source>
        <dbReference type="ARBA" id="ARBA00022741"/>
    </source>
</evidence>
<feature type="compositionally biased region" description="Polar residues" evidence="13">
    <location>
        <begin position="894"/>
        <end position="908"/>
    </location>
</feature>
<dbReference type="InterPro" id="IPR013587">
    <property type="entry name" value="Nitrate/nitrite_sensing"/>
</dbReference>
<dbReference type="GO" id="GO:0016301">
    <property type="term" value="F:kinase activity"/>
    <property type="evidence" value="ECO:0007669"/>
    <property type="project" value="UniProtKB-KW"/>
</dbReference>
<gene>
    <name evidence="17" type="ORF">GCM10012287_27640</name>
</gene>
<comment type="caution">
    <text evidence="17">The sequence shown here is derived from an EMBL/GenBank/DDBJ whole genome shotgun (WGS) entry which is preliminary data.</text>
</comment>
<evidence type="ECO:0000256" key="9">
    <source>
        <dbReference type="ARBA" id="ARBA00022840"/>
    </source>
</evidence>
<feature type="region of interest" description="Disordered" evidence="13">
    <location>
        <begin position="693"/>
        <end position="958"/>
    </location>
</feature>
<evidence type="ECO:0000256" key="6">
    <source>
        <dbReference type="ARBA" id="ARBA00022692"/>
    </source>
</evidence>
<keyword evidence="5" id="KW-0808">Transferase</keyword>
<keyword evidence="18" id="KW-1185">Reference proteome</keyword>
<keyword evidence="8 17" id="KW-0418">Kinase</keyword>
<keyword evidence="6 14" id="KW-0812">Transmembrane</keyword>